<keyword evidence="4" id="KW-1185">Reference proteome</keyword>
<sequence length="738" mass="81736">MGPTRADKSGQLLSRWILFYFVVVSGVIAHRMQQQYFDNTHSVNVEEESNWRRSRRWRRQVAPSEHILVYSMDSNVSISDWERVISSESRTQLMESHFNATIFSNSSLLIVDRSQDNLSLNASKGVVTDMRLNSAQIQTFANEIQLNCTTDRNAGAETRLTVAFLRNVNLSISDDQMTEAVQLQAVNGNAISAFAQSWDNPTVNTTRFSILSATGEGQNIRQLSVAVVSRTYQIQLNLESSEVSLTYGNNVQLNIASSYRTIVLRAGRQVIELYSQTSPFEVTITDRQLNINCMEDKTEINVLNNGSVFTLDTGQLSRIISNFTRGQNQLVDQSSNASSSAPVDKMELVSLESHLRLGDTPNISVQALHSQLTISSNSSQMRTVSAKHAIEISGNHPHLMLETGNITIAVSFQYGEVETATLIPQITTPSSLWISSIGPYASGHTAKHNESQIQEIPDDELPKLISRSRINSIGRTSRSTPGIAPSSSSSLPNLPTTDTPVSFPTPNPSIFATSQNVAPNHDAEASTHVTENIQRISTSTTTDNFVIGQFETTNEESATSARPVTPDSSLVPISATIVSVQVDNNTLDMTNSNATDGFDRPRRLRHLSQYENNDGFLDSRITENVEGYIPPQRTETIDFNLGISSSMPLNISIHGINDTINETSQRLLDESHHHGVKFRLSIVKKYKKNFRCNNNNAFTRIGANVVKNNGNNTAKETPNVDEKKKSDERGNHSFRILE</sequence>
<feature type="compositionally biased region" description="Basic and acidic residues" evidence="1">
    <location>
        <begin position="718"/>
        <end position="738"/>
    </location>
</feature>
<feature type="region of interest" description="Disordered" evidence="1">
    <location>
        <begin position="471"/>
        <end position="500"/>
    </location>
</feature>
<evidence type="ECO:0000313" key="4">
    <source>
        <dbReference type="Proteomes" id="UP001201812"/>
    </source>
</evidence>
<name>A0AAD4NGZ0_9BILA</name>
<keyword evidence="2" id="KW-0812">Transmembrane</keyword>
<evidence type="ECO:0000256" key="1">
    <source>
        <dbReference type="SAM" id="MobiDB-lite"/>
    </source>
</evidence>
<keyword evidence="2" id="KW-0472">Membrane</keyword>
<comment type="caution">
    <text evidence="3">The sequence shown here is derived from an EMBL/GenBank/DDBJ whole genome shotgun (WGS) entry which is preliminary data.</text>
</comment>
<dbReference type="EMBL" id="JAKKPZ010000002">
    <property type="protein sequence ID" value="KAI1725422.1"/>
    <property type="molecule type" value="Genomic_DNA"/>
</dbReference>
<feature type="compositionally biased region" description="Polar residues" evidence="1">
    <location>
        <begin position="707"/>
        <end position="716"/>
    </location>
</feature>
<organism evidence="3 4">
    <name type="scientific">Ditylenchus destructor</name>
    <dbReference type="NCBI Taxonomy" id="166010"/>
    <lineage>
        <taxon>Eukaryota</taxon>
        <taxon>Metazoa</taxon>
        <taxon>Ecdysozoa</taxon>
        <taxon>Nematoda</taxon>
        <taxon>Chromadorea</taxon>
        <taxon>Rhabditida</taxon>
        <taxon>Tylenchina</taxon>
        <taxon>Tylenchomorpha</taxon>
        <taxon>Sphaerularioidea</taxon>
        <taxon>Anguinidae</taxon>
        <taxon>Anguininae</taxon>
        <taxon>Ditylenchus</taxon>
    </lineage>
</organism>
<evidence type="ECO:0000313" key="3">
    <source>
        <dbReference type="EMBL" id="KAI1725422.1"/>
    </source>
</evidence>
<reference evidence="3" key="1">
    <citation type="submission" date="2022-01" db="EMBL/GenBank/DDBJ databases">
        <title>Genome Sequence Resource for Two Populations of Ditylenchus destructor, the Migratory Endoparasitic Phytonematode.</title>
        <authorList>
            <person name="Zhang H."/>
            <person name="Lin R."/>
            <person name="Xie B."/>
        </authorList>
    </citation>
    <scope>NUCLEOTIDE SEQUENCE</scope>
    <source>
        <strain evidence="3">BazhouSP</strain>
    </source>
</reference>
<keyword evidence="2" id="KW-1133">Transmembrane helix</keyword>
<feature type="region of interest" description="Disordered" evidence="1">
    <location>
        <begin position="707"/>
        <end position="738"/>
    </location>
</feature>
<accession>A0AAD4NGZ0</accession>
<dbReference type="Proteomes" id="UP001201812">
    <property type="component" value="Unassembled WGS sequence"/>
</dbReference>
<proteinExistence type="predicted"/>
<feature type="compositionally biased region" description="Low complexity" evidence="1">
    <location>
        <begin position="477"/>
        <end position="500"/>
    </location>
</feature>
<dbReference type="AlphaFoldDB" id="A0AAD4NGZ0"/>
<protein>
    <submittedName>
        <fullName evidence="3">Uncharacterized protein</fullName>
    </submittedName>
</protein>
<evidence type="ECO:0000256" key="2">
    <source>
        <dbReference type="SAM" id="Phobius"/>
    </source>
</evidence>
<feature type="transmembrane region" description="Helical" evidence="2">
    <location>
        <begin position="12"/>
        <end position="32"/>
    </location>
</feature>
<gene>
    <name evidence="3" type="ORF">DdX_02080</name>
</gene>